<evidence type="ECO:0000313" key="6">
    <source>
        <dbReference type="EMBL" id="GII01397.1"/>
    </source>
</evidence>
<dbReference type="InterPro" id="IPR013785">
    <property type="entry name" value="Aldolase_TIM"/>
</dbReference>
<dbReference type="AlphaFoldDB" id="A0A8J3SVP6"/>
<dbReference type="Pfam" id="PF04055">
    <property type="entry name" value="Radical_SAM"/>
    <property type="match status" value="1"/>
</dbReference>
<keyword evidence="1" id="KW-0949">S-adenosyl-L-methionine</keyword>
<dbReference type="CDD" id="cd01335">
    <property type="entry name" value="Radical_SAM"/>
    <property type="match status" value="1"/>
</dbReference>
<organism evidence="6 7">
    <name type="scientific">Planobispora takensis</name>
    <dbReference type="NCBI Taxonomy" id="1367882"/>
    <lineage>
        <taxon>Bacteria</taxon>
        <taxon>Bacillati</taxon>
        <taxon>Actinomycetota</taxon>
        <taxon>Actinomycetes</taxon>
        <taxon>Streptosporangiales</taxon>
        <taxon>Streptosporangiaceae</taxon>
        <taxon>Planobispora</taxon>
    </lineage>
</organism>
<feature type="domain" description="Radical SAM core" evidence="5">
    <location>
        <begin position="11"/>
        <end position="215"/>
    </location>
</feature>
<protein>
    <recommendedName>
        <fullName evidence="5">Radical SAM core domain-containing protein</fullName>
    </recommendedName>
</protein>
<dbReference type="GO" id="GO:0046872">
    <property type="term" value="F:metal ion binding"/>
    <property type="evidence" value="ECO:0007669"/>
    <property type="project" value="UniProtKB-KW"/>
</dbReference>
<dbReference type="GO" id="GO:0051536">
    <property type="term" value="F:iron-sulfur cluster binding"/>
    <property type="evidence" value="ECO:0007669"/>
    <property type="project" value="UniProtKB-KW"/>
</dbReference>
<keyword evidence="3" id="KW-0408">Iron</keyword>
<dbReference type="PROSITE" id="PS51918">
    <property type="entry name" value="RADICAL_SAM"/>
    <property type="match status" value="1"/>
</dbReference>
<dbReference type="RefSeq" id="WP_203875783.1">
    <property type="nucleotide sequence ID" value="NZ_BOOK01000024.1"/>
</dbReference>
<evidence type="ECO:0000256" key="2">
    <source>
        <dbReference type="ARBA" id="ARBA00022723"/>
    </source>
</evidence>
<sequence>MHLLDILSLRPVPASAVFLSLTRRCPLSCRHCSTSSTLRSEEHSELPFLRLVSSFTSGLHPRLVLMSGGEALLRPHLVERIAARARESGTGSYLLSGMFFARQARIPAPVRKAIEAVDHFAASMDAFHEEEVPRRAVLAVLRALQAEDRDISVQLTGLSDDDPYLAEAVGDIRDALGDQVPILVGLVGPVGRAAKWADGRRRILTHRPMASVPAPCTMAAWPVVTFDGTVVACCNQDVVDRGGGVPAHLRLGHADRDGWPEIRRRSVTRPLLRAVRAVGPRAVATLSGLHQAGDYCETCRSLADDPRAAATADRPVFTLLEREARNRQLAEGPAGFARRFGSARYGELVGLGR</sequence>
<evidence type="ECO:0000313" key="7">
    <source>
        <dbReference type="Proteomes" id="UP000634476"/>
    </source>
</evidence>
<dbReference type="PANTHER" id="PTHR11228:SF7">
    <property type="entry name" value="PQQA PEPTIDE CYCLASE"/>
    <property type="match status" value="1"/>
</dbReference>
<comment type="caution">
    <text evidence="6">The sequence shown here is derived from an EMBL/GenBank/DDBJ whole genome shotgun (WGS) entry which is preliminary data.</text>
</comment>
<dbReference type="InterPro" id="IPR050377">
    <property type="entry name" value="Radical_SAM_PqqE_MftC-like"/>
</dbReference>
<dbReference type="SFLD" id="SFLDS00029">
    <property type="entry name" value="Radical_SAM"/>
    <property type="match status" value="1"/>
</dbReference>
<dbReference type="InterPro" id="IPR007197">
    <property type="entry name" value="rSAM"/>
</dbReference>
<dbReference type="GO" id="GO:0003824">
    <property type="term" value="F:catalytic activity"/>
    <property type="evidence" value="ECO:0007669"/>
    <property type="project" value="InterPro"/>
</dbReference>
<dbReference type="PANTHER" id="PTHR11228">
    <property type="entry name" value="RADICAL SAM DOMAIN PROTEIN"/>
    <property type="match status" value="1"/>
</dbReference>
<proteinExistence type="predicted"/>
<dbReference type="InterPro" id="IPR058240">
    <property type="entry name" value="rSAM_sf"/>
</dbReference>
<dbReference type="Gene3D" id="3.20.20.70">
    <property type="entry name" value="Aldolase class I"/>
    <property type="match status" value="1"/>
</dbReference>
<keyword evidence="4" id="KW-0411">Iron-sulfur</keyword>
<evidence type="ECO:0000256" key="1">
    <source>
        <dbReference type="ARBA" id="ARBA00022691"/>
    </source>
</evidence>
<evidence type="ECO:0000256" key="4">
    <source>
        <dbReference type="ARBA" id="ARBA00023014"/>
    </source>
</evidence>
<reference evidence="6" key="1">
    <citation type="submission" date="2021-01" db="EMBL/GenBank/DDBJ databases">
        <title>Whole genome shotgun sequence of Planobispora takensis NBRC 109077.</title>
        <authorList>
            <person name="Komaki H."/>
            <person name="Tamura T."/>
        </authorList>
    </citation>
    <scope>NUCLEOTIDE SEQUENCE</scope>
    <source>
        <strain evidence="6">NBRC 109077</strain>
    </source>
</reference>
<dbReference type="EMBL" id="BOOK01000024">
    <property type="protein sequence ID" value="GII01397.1"/>
    <property type="molecule type" value="Genomic_DNA"/>
</dbReference>
<evidence type="ECO:0000256" key="3">
    <source>
        <dbReference type="ARBA" id="ARBA00023004"/>
    </source>
</evidence>
<keyword evidence="7" id="KW-1185">Reference proteome</keyword>
<evidence type="ECO:0000259" key="5">
    <source>
        <dbReference type="PROSITE" id="PS51918"/>
    </source>
</evidence>
<name>A0A8J3SVP6_9ACTN</name>
<dbReference type="SUPFAM" id="SSF102114">
    <property type="entry name" value="Radical SAM enzymes"/>
    <property type="match status" value="1"/>
</dbReference>
<keyword evidence="2" id="KW-0479">Metal-binding</keyword>
<gene>
    <name evidence="6" type="ORF">Pta02_34050</name>
</gene>
<accession>A0A8J3SVP6</accession>
<dbReference type="Proteomes" id="UP000634476">
    <property type="component" value="Unassembled WGS sequence"/>
</dbReference>